<reference evidence="1" key="2">
    <citation type="submission" date="2019-01" db="EMBL/GenBank/DDBJ databases">
        <authorList>
            <person name="Graves T."/>
            <person name="Eichler E.E."/>
            <person name="Wilson R.K."/>
        </authorList>
    </citation>
    <scope>NUCLEOTIDE SEQUENCE [LARGE SCALE GENOMIC DNA]</scope>
    <source>
        <strain evidence="1">17573</strain>
    </source>
</reference>
<organism evidence="1 2">
    <name type="scientific">Macaca mulatta</name>
    <name type="common">Rhesus macaque</name>
    <dbReference type="NCBI Taxonomy" id="9544"/>
    <lineage>
        <taxon>Eukaryota</taxon>
        <taxon>Metazoa</taxon>
        <taxon>Chordata</taxon>
        <taxon>Craniata</taxon>
        <taxon>Vertebrata</taxon>
        <taxon>Euteleostomi</taxon>
        <taxon>Mammalia</taxon>
        <taxon>Eutheria</taxon>
        <taxon>Euarchontoglires</taxon>
        <taxon>Primates</taxon>
        <taxon>Haplorrhini</taxon>
        <taxon>Catarrhini</taxon>
        <taxon>Cercopithecidae</taxon>
        <taxon>Cercopithecinae</taxon>
        <taxon>Macaca</taxon>
    </lineage>
</organism>
<dbReference type="PANTHER" id="PTHR12138:SF75">
    <property type="entry name" value="SECRETED PROTEIN"/>
    <property type="match status" value="1"/>
</dbReference>
<reference evidence="2" key="1">
    <citation type="journal article" date="2007" name="Science">
        <title>Evolutionary and biomedical insights from the rhesus macaque genome.</title>
        <authorList>
            <person name="Gibbs R.A."/>
            <person name="Rogers J."/>
            <person name="Katze M.G."/>
            <person name="Bumgarner R."/>
            <person name="Weinstock G.M."/>
            <person name="Mardis E.R."/>
            <person name="Remington K.A."/>
            <person name="Strausberg R.L."/>
            <person name="Venter J.C."/>
            <person name="Wilson R.K."/>
            <person name="Batzer M.A."/>
            <person name="Bustamante C.D."/>
            <person name="Eichler E.E."/>
            <person name="Hahn M.W."/>
            <person name="Hardison R.C."/>
            <person name="Makova K.D."/>
            <person name="Miller W."/>
            <person name="Milosavljevic A."/>
            <person name="Palermo R.E."/>
            <person name="Siepel A."/>
            <person name="Sikela J.M."/>
            <person name="Attaway T."/>
            <person name="Bell S."/>
            <person name="Bernard K.E."/>
            <person name="Buhay C.J."/>
            <person name="Chandrabose M.N."/>
            <person name="Dao M."/>
            <person name="Davis C."/>
            <person name="Delehaunty K.D."/>
            <person name="Ding Y."/>
            <person name="Dinh H.H."/>
            <person name="Dugan-Rocha S."/>
            <person name="Fulton L.A."/>
            <person name="Gabisi R.A."/>
            <person name="Garner T.T."/>
            <person name="Godfrey J."/>
            <person name="Hawes A.C."/>
            <person name="Hernandez J."/>
            <person name="Hines S."/>
            <person name="Holder M."/>
            <person name="Hume J."/>
            <person name="Jhangiani S.N."/>
            <person name="Joshi V."/>
            <person name="Khan Z.M."/>
            <person name="Kirkness E.F."/>
            <person name="Cree A."/>
            <person name="Fowler R.G."/>
            <person name="Lee S."/>
            <person name="Lewis L.R."/>
            <person name="Li Z."/>
            <person name="Liu Y.-S."/>
            <person name="Moore S.M."/>
            <person name="Muzny D."/>
            <person name="Nazareth L.V."/>
            <person name="Ngo D.N."/>
            <person name="Okwuonu G.O."/>
            <person name="Pai G."/>
            <person name="Parker D."/>
            <person name="Paul H.A."/>
            <person name="Pfannkoch C."/>
            <person name="Pohl C.S."/>
            <person name="Rogers Y.-H.C."/>
            <person name="Ruiz S.J."/>
            <person name="Sabo A."/>
            <person name="Santibanez J."/>
            <person name="Schneider B.W."/>
            <person name="Smith S.M."/>
            <person name="Sodergren E."/>
            <person name="Svatek A.F."/>
            <person name="Utterback T.R."/>
            <person name="Vattathil S."/>
            <person name="Warren W."/>
            <person name="White C.S."/>
            <person name="Chinwalla A.T."/>
            <person name="Feng Y."/>
            <person name="Halpern A.L."/>
            <person name="Hillier L.W."/>
            <person name="Huang X."/>
            <person name="Minx P."/>
            <person name="Nelson J.O."/>
            <person name="Pepin K.H."/>
            <person name="Qin X."/>
            <person name="Sutton G.G."/>
            <person name="Venter E."/>
            <person name="Walenz B.P."/>
            <person name="Wallis J.W."/>
            <person name="Worley K.C."/>
            <person name="Yang S.-P."/>
            <person name="Jones S.M."/>
            <person name="Marra M.A."/>
            <person name="Rocchi M."/>
            <person name="Schein J.E."/>
            <person name="Baertsch R."/>
            <person name="Clarke L."/>
            <person name="Csuros M."/>
            <person name="Glasscock J."/>
            <person name="Harris R.A."/>
            <person name="Havlak P."/>
            <person name="Jackson A.R."/>
            <person name="Jiang H."/>
            <person name="Liu Y."/>
            <person name="Messina D.N."/>
            <person name="Shen Y."/>
            <person name="Song H.X.-Z."/>
            <person name="Wylie T."/>
            <person name="Zhang L."/>
            <person name="Birney E."/>
            <person name="Han K."/>
            <person name="Konkel M.K."/>
            <person name="Lee J."/>
            <person name="Smit A.F.A."/>
            <person name="Ullmer B."/>
            <person name="Wang H."/>
            <person name="Xing J."/>
            <person name="Burhans R."/>
            <person name="Cheng Z."/>
            <person name="Karro J.E."/>
            <person name="Ma J."/>
            <person name="Raney B."/>
            <person name="She X."/>
            <person name="Cox M.J."/>
            <person name="Demuth J.P."/>
            <person name="Dumas L.J."/>
            <person name="Han S.-G."/>
            <person name="Hopkins J."/>
            <person name="Karimpour-Fard A."/>
            <person name="Kim Y.H."/>
            <person name="Pollack J.R."/>
            <person name="Vinar T."/>
            <person name="Addo-Quaye C."/>
            <person name="Degenhardt J."/>
            <person name="Denby A."/>
            <person name="Hubisz M.J."/>
            <person name="Indap A."/>
            <person name="Kosiol C."/>
            <person name="Lahn B.T."/>
            <person name="Lawson H.A."/>
            <person name="Marklein A."/>
            <person name="Nielsen R."/>
            <person name="Vallender E.J."/>
            <person name="Clark A.G."/>
            <person name="Ferguson B."/>
            <person name="Hernandez R.D."/>
            <person name="Hirani K."/>
            <person name="Kehrer-Sawatzki H."/>
            <person name="Kolb J."/>
            <person name="Patil S."/>
            <person name="Pu L.-L."/>
            <person name="Ren Y."/>
            <person name="Smith D.G."/>
            <person name="Wheeler D.A."/>
            <person name="Schenck I."/>
            <person name="Ball E.V."/>
            <person name="Chen R."/>
            <person name="Cooper D.N."/>
            <person name="Giardine B."/>
            <person name="Hsu F."/>
            <person name="Kent W.J."/>
            <person name="Lesk A."/>
            <person name="Nelson D.L."/>
            <person name="O'brien W.E."/>
            <person name="Pruefer K."/>
            <person name="Stenson P.D."/>
            <person name="Wallace J.C."/>
            <person name="Ke H."/>
            <person name="Liu X.-M."/>
            <person name="Wang P."/>
            <person name="Xiang A.P."/>
            <person name="Yang F."/>
            <person name="Barber G.P."/>
            <person name="Haussler D."/>
            <person name="Karolchik D."/>
            <person name="Kern A.D."/>
            <person name="Kuhn R.M."/>
            <person name="Smith K.E."/>
            <person name="Zwieg A.S."/>
        </authorList>
    </citation>
    <scope>NUCLEOTIDE SEQUENCE [LARGE SCALE GENOMIC DNA]</scope>
    <source>
        <strain evidence="2">17573</strain>
    </source>
</reference>
<reference evidence="1" key="4">
    <citation type="submission" date="2025-09" db="UniProtKB">
        <authorList>
            <consortium name="Ensembl"/>
        </authorList>
    </citation>
    <scope>IDENTIFICATION</scope>
    <source>
        <strain evidence="1">17573</strain>
    </source>
</reference>
<evidence type="ECO:0000313" key="1">
    <source>
        <dbReference type="Ensembl" id="ENSMMUP00000062781.1"/>
    </source>
</evidence>
<dbReference type="Ensembl" id="ENSMMUT00000099478.1">
    <property type="protein sequence ID" value="ENSMMUP00000062781.1"/>
    <property type="gene ID" value="ENSMMUG00000052616.1"/>
</dbReference>
<accession>A0A5F7ZB34</accession>
<sequence>MGRWPGGPSPGSCGVAPAWAGQVSGIKFLVRVCRKAGFCWLACSGKKTEGQGTGGRDNLALLMTLRGRELPQENQEAVPGAGVGCGEDTGPAEPGRTTPVIKGYGFFLLLVFVCLFLRRSLALSPRLECSGVISAHCKLCLPGSRHSPPSASRVAGITGAHHHAQLIFCIFSRDGVSHVSQDGLNLLTS</sequence>
<protein>
    <submittedName>
        <fullName evidence="1">Uncharacterized protein</fullName>
    </submittedName>
</protein>
<dbReference type="AlphaFoldDB" id="A0A5F7ZB34"/>
<dbReference type="Proteomes" id="UP000006718">
    <property type="component" value="Chromosome 10"/>
</dbReference>
<dbReference type="PANTHER" id="PTHR12138">
    <property type="entry name" value="PRIMATE-EXPANDED PROTEIN FAMILY"/>
    <property type="match status" value="1"/>
</dbReference>
<dbReference type="Bgee" id="ENSMMUG00000052616">
    <property type="expression patterns" value="Expressed in fibroblast"/>
</dbReference>
<evidence type="ECO:0000313" key="2">
    <source>
        <dbReference type="Proteomes" id="UP000006718"/>
    </source>
</evidence>
<keyword evidence="2" id="KW-1185">Reference proteome</keyword>
<proteinExistence type="predicted"/>
<dbReference type="GeneTree" id="ENSGT00940000163505"/>
<dbReference type="VEuPathDB" id="HostDB:ENSMMUG00000052616"/>
<name>A0A5F7ZB34_MACMU</name>
<reference evidence="1" key="3">
    <citation type="submission" date="2025-08" db="UniProtKB">
        <authorList>
            <consortium name="Ensembl"/>
        </authorList>
    </citation>
    <scope>IDENTIFICATION</scope>
    <source>
        <strain evidence="1">17573</strain>
    </source>
</reference>
<dbReference type="InParanoid" id="A0A5F7ZB34"/>